<dbReference type="EMBL" id="MN740031">
    <property type="protein sequence ID" value="QHT85088.1"/>
    <property type="molecule type" value="Genomic_DNA"/>
</dbReference>
<proteinExistence type="predicted"/>
<reference evidence="1" key="1">
    <citation type="journal article" date="2020" name="Nature">
        <title>Giant virus diversity and host interactions through global metagenomics.</title>
        <authorList>
            <person name="Schulz F."/>
            <person name="Roux S."/>
            <person name="Paez-Espino D."/>
            <person name="Jungbluth S."/>
            <person name="Walsh D.A."/>
            <person name="Denef V.J."/>
            <person name="McMahon K.D."/>
            <person name="Konstantinidis K.T."/>
            <person name="Eloe-Fadrosh E.A."/>
            <person name="Kyrpides N.C."/>
            <person name="Woyke T."/>
        </authorList>
    </citation>
    <scope>NUCLEOTIDE SEQUENCE</scope>
    <source>
        <strain evidence="1">GVMAG-M-3300023184-178</strain>
    </source>
</reference>
<dbReference type="AlphaFoldDB" id="A0A6C0HWG8"/>
<evidence type="ECO:0000313" key="1">
    <source>
        <dbReference type="EMBL" id="QHT85088.1"/>
    </source>
</evidence>
<name>A0A6C0HWG8_9ZZZZ</name>
<evidence type="ECO:0008006" key="2">
    <source>
        <dbReference type="Google" id="ProtNLM"/>
    </source>
</evidence>
<protein>
    <recommendedName>
        <fullName evidence="2">Methyltransferase FkbM domain-containing protein</fullName>
    </recommendedName>
</protein>
<accession>A0A6C0HWG8</accession>
<dbReference type="Gene3D" id="3.40.50.150">
    <property type="entry name" value="Vaccinia Virus protein VP39"/>
    <property type="match status" value="1"/>
</dbReference>
<organism evidence="1">
    <name type="scientific">viral metagenome</name>
    <dbReference type="NCBI Taxonomy" id="1070528"/>
    <lineage>
        <taxon>unclassified sequences</taxon>
        <taxon>metagenomes</taxon>
        <taxon>organismal metagenomes</taxon>
    </lineage>
</organism>
<dbReference type="SUPFAM" id="SSF53335">
    <property type="entry name" value="S-adenosyl-L-methionine-dependent methyltransferases"/>
    <property type="match status" value="1"/>
</dbReference>
<sequence>MLIKYGLISSNVNIIDITQTCYTKLIKEGIICIPSDDNIRANYFTDPLFKFVKSIYIIDNENQIKQYDHTQNIYIDTFTESIYTDKDEIPKFIKDIYPANMILEKISKIHQNLTIDFGTLDEEFPEQLMAVKYLTGNEKVLEIGGNIGRNSLVISYILNKNNNNNFVTMECDTDSANKLIHNRDINKLDFFVESSALSKRKLVQKYWDTIVSDEDLEGYTRVSTITFEELTQKYNIDFDTLILDCEGAFYYILIDMPEILTNIKLIIMENDYVDVNHKNYVSDVLKNNGFSVDYEEKGGNWKFYYDNFYQVWKK</sequence>
<dbReference type="InterPro" id="IPR029063">
    <property type="entry name" value="SAM-dependent_MTases_sf"/>
</dbReference>